<dbReference type="InterPro" id="IPR038567">
    <property type="entry name" value="T_Elf1_sf"/>
</dbReference>
<dbReference type="GO" id="GO:0000993">
    <property type="term" value="F:RNA polymerase II complex binding"/>
    <property type="evidence" value="ECO:0007669"/>
    <property type="project" value="TreeGrafter"/>
</dbReference>
<evidence type="ECO:0000256" key="13">
    <source>
        <dbReference type="ARBA" id="ARBA00023128"/>
    </source>
</evidence>
<dbReference type="GO" id="GO:0015986">
    <property type="term" value="P:proton motive force-driven ATP synthesis"/>
    <property type="evidence" value="ECO:0007669"/>
    <property type="project" value="InterPro"/>
</dbReference>
<evidence type="ECO:0000256" key="11">
    <source>
        <dbReference type="ARBA" id="ARBA00023015"/>
    </source>
</evidence>
<dbReference type="PANTHER" id="PTHR20934">
    <property type="entry name" value="TRANSCRIPTION ELONGATION FACTOR 1 HOMOLOG"/>
    <property type="match status" value="1"/>
</dbReference>
<keyword evidence="10" id="KW-0862">Zinc</keyword>
<keyword evidence="14" id="KW-0472">Membrane</keyword>
<evidence type="ECO:0000313" key="18">
    <source>
        <dbReference type="Proteomes" id="UP000488956"/>
    </source>
</evidence>
<accession>A0A6G0LNE1</accession>
<dbReference type="GO" id="GO:0006368">
    <property type="term" value="P:transcription elongation by RNA polymerase II"/>
    <property type="evidence" value="ECO:0007669"/>
    <property type="project" value="TreeGrafter"/>
</dbReference>
<dbReference type="Gene3D" id="2.20.25.190">
    <property type="match status" value="1"/>
</dbReference>
<evidence type="ECO:0000256" key="6">
    <source>
        <dbReference type="ARBA" id="ARBA00022547"/>
    </source>
</evidence>
<dbReference type="GO" id="GO:0008270">
    <property type="term" value="F:zinc ion binding"/>
    <property type="evidence" value="ECO:0007669"/>
    <property type="project" value="UniProtKB-KW"/>
</dbReference>
<comment type="similarity">
    <text evidence="4">Belongs to the ELOF1 family.</text>
</comment>
<organism evidence="17 18">
    <name type="scientific">Phytophthora fragariae</name>
    <dbReference type="NCBI Taxonomy" id="53985"/>
    <lineage>
        <taxon>Eukaryota</taxon>
        <taxon>Sar</taxon>
        <taxon>Stramenopiles</taxon>
        <taxon>Oomycota</taxon>
        <taxon>Peronosporomycetes</taxon>
        <taxon>Peronosporales</taxon>
        <taxon>Peronosporaceae</taxon>
        <taxon>Phytophthora</taxon>
    </lineage>
</organism>
<evidence type="ECO:0000256" key="1">
    <source>
        <dbReference type="ARBA" id="ARBA00003357"/>
    </source>
</evidence>
<dbReference type="FunFam" id="2.20.25.190:FF:000001">
    <property type="entry name" value="Transcription elongation factor 1 homolog"/>
    <property type="match status" value="1"/>
</dbReference>
<evidence type="ECO:0000256" key="10">
    <source>
        <dbReference type="ARBA" id="ARBA00022833"/>
    </source>
</evidence>
<reference evidence="17 18" key="1">
    <citation type="submission" date="2018-09" db="EMBL/GenBank/DDBJ databases">
        <title>Genomic investigation of the strawberry pathogen Phytophthora fragariae indicates pathogenicity is determined by transcriptional variation in three key races.</title>
        <authorList>
            <person name="Adams T.M."/>
            <person name="Armitage A.D."/>
            <person name="Sobczyk M.K."/>
            <person name="Bates H.J."/>
            <person name="Dunwell J.M."/>
            <person name="Nellist C.F."/>
            <person name="Harrison R.J."/>
        </authorList>
    </citation>
    <scope>NUCLEOTIDE SEQUENCE [LARGE SCALE GENOMIC DNA]</scope>
    <source>
        <strain evidence="17 18">ONT-3</strain>
    </source>
</reference>
<dbReference type="GO" id="GO:0008023">
    <property type="term" value="C:transcription elongation factor complex"/>
    <property type="evidence" value="ECO:0007669"/>
    <property type="project" value="TreeGrafter"/>
</dbReference>
<dbReference type="SUPFAM" id="SSF161060">
    <property type="entry name" value="ATP synthase B chain-like"/>
    <property type="match status" value="1"/>
</dbReference>
<dbReference type="Pfam" id="PF05405">
    <property type="entry name" value="Mt_ATP-synt_B"/>
    <property type="match status" value="1"/>
</dbReference>
<dbReference type="GO" id="GO:0031966">
    <property type="term" value="C:mitochondrial membrane"/>
    <property type="evidence" value="ECO:0007669"/>
    <property type="project" value="UniProtKB-SubCell"/>
</dbReference>
<evidence type="ECO:0000256" key="3">
    <source>
        <dbReference type="ARBA" id="ARBA00004325"/>
    </source>
</evidence>
<comment type="subcellular location">
    <subcellularLocation>
        <location evidence="3">Mitochondrion membrane</location>
    </subcellularLocation>
    <subcellularLocation>
        <location evidence="2">Nucleus</location>
    </subcellularLocation>
</comment>
<evidence type="ECO:0000256" key="8">
    <source>
        <dbReference type="ARBA" id="ARBA00022771"/>
    </source>
</evidence>
<keyword evidence="12" id="KW-0406">Ion transport</keyword>
<dbReference type="PANTHER" id="PTHR20934:SF0">
    <property type="entry name" value="TRANSCRIPTION ELONGATION FACTOR 1 HOMOLOG"/>
    <property type="match status" value="1"/>
</dbReference>
<keyword evidence="16" id="KW-0539">Nucleus</keyword>
<keyword evidence="9" id="KW-0375">Hydrogen ion transport</keyword>
<evidence type="ECO:0008006" key="19">
    <source>
        <dbReference type="Google" id="ProtNLM"/>
    </source>
</evidence>
<evidence type="ECO:0000256" key="16">
    <source>
        <dbReference type="ARBA" id="ARBA00023242"/>
    </source>
</evidence>
<protein>
    <recommendedName>
        <fullName evidence="19">Transcription elongation factor 1 homolog</fullName>
    </recommendedName>
</protein>
<evidence type="ECO:0000256" key="7">
    <source>
        <dbReference type="ARBA" id="ARBA00022723"/>
    </source>
</evidence>
<dbReference type="GO" id="GO:0015078">
    <property type="term" value="F:proton transmembrane transporter activity"/>
    <property type="evidence" value="ECO:0007669"/>
    <property type="project" value="InterPro"/>
</dbReference>
<dbReference type="InterPro" id="IPR007808">
    <property type="entry name" value="Elf1"/>
</dbReference>
<proteinExistence type="inferred from homology"/>
<evidence type="ECO:0000313" key="17">
    <source>
        <dbReference type="EMBL" id="KAE9125256.1"/>
    </source>
</evidence>
<dbReference type="Pfam" id="PF05129">
    <property type="entry name" value="Zn_ribbon_Elf1"/>
    <property type="match status" value="1"/>
</dbReference>
<dbReference type="GO" id="GO:0045259">
    <property type="term" value="C:proton-transporting ATP synthase complex"/>
    <property type="evidence" value="ECO:0007669"/>
    <property type="project" value="UniProtKB-KW"/>
</dbReference>
<evidence type="ECO:0000256" key="5">
    <source>
        <dbReference type="ARBA" id="ARBA00022448"/>
    </source>
</evidence>
<evidence type="ECO:0000256" key="2">
    <source>
        <dbReference type="ARBA" id="ARBA00004123"/>
    </source>
</evidence>
<keyword evidence="13" id="KW-0496">Mitochondrion</keyword>
<dbReference type="Proteomes" id="UP000488956">
    <property type="component" value="Unassembled WGS sequence"/>
</dbReference>
<comment type="caution">
    <text evidence="17">The sequence shown here is derived from an EMBL/GenBank/DDBJ whole genome shotgun (WGS) entry which is preliminary data.</text>
</comment>
<evidence type="ECO:0000256" key="12">
    <source>
        <dbReference type="ARBA" id="ARBA00023065"/>
    </source>
</evidence>
<dbReference type="SUPFAM" id="SSF57783">
    <property type="entry name" value="Zinc beta-ribbon"/>
    <property type="match status" value="1"/>
</dbReference>
<name>A0A6G0LNE1_9STRA</name>
<keyword evidence="5" id="KW-0813">Transport</keyword>
<sequence length="437" mass="48701">MLGRIALRKAALRSSKLASVQTLRPMGLHTTGVARKQEEASEEIAVPTEGLLDQAGLTDWKISAPIIGALAIPAISNHFYVLNEESQLACCFLLFCSASYKFGGEMIASFFDERAAAILGEHNAVEDANLNLAKETLETHKAMLNIHEDIAAVAEAHKEAVALMCEVQAYKLRHKTRDTFVKNLESIREIEASYNLELQKSMVANATSKVRAVVQKGDKKLKDAAFKNALDILGNAKVDDNKEDDVAALFTKELRAYASDLEAKQGQVVKLTEAEQTELQADLDAYMKRFDLEDADFKAPKEVKLELLVYVFPQVKLSGSLAGGTFEFFLEGRKHKRKEAGSKKTKEIKTDTERAMGRRKKSTKKISTRKKQIVSTVFKCPFCSHDEAVECKMDRERNIGHLSCRVCTESFQTPIHYLSAPIDVYTDWIDECEALNA</sequence>
<dbReference type="EMBL" id="QXFX01000216">
    <property type="protein sequence ID" value="KAE9125256.1"/>
    <property type="molecule type" value="Genomic_DNA"/>
</dbReference>
<evidence type="ECO:0000256" key="9">
    <source>
        <dbReference type="ARBA" id="ARBA00022781"/>
    </source>
</evidence>
<keyword evidence="8" id="KW-0863">Zinc-finger</keyword>
<keyword evidence="6" id="KW-0138">CF(0)</keyword>
<comment type="function">
    <text evidence="1">Transcription elongation factor implicated in the maintenance of proper chromatin structure in actively transcribed regions.</text>
</comment>
<evidence type="ECO:0000256" key="14">
    <source>
        <dbReference type="ARBA" id="ARBA00023136"/>
    </source>
</evidence>
<evidence type="ECO:0000256" key="15">
    <source>
        <dbReference type="ARBA" id="ARBA00023163"/>
    </source>
</evidence>
<dbReference type="AlphaFoldDB" id="A0A6G0LNE1"/>
<keyword evidence="7" id="KW-0479">Metal-binding</keyword>
<dbReference type="InterPro" id="IPR008688">
    <property type="entry name" value="ATP_synth_Bsub_B/MI25"/>
</dbReference>
<keyword evidence="15" id="KW-0804">Transcription</keyword>
<evidence type="ECO:0000256" key="4">
    <source>
        <dbReference type="ARBA" id="ARBA00009730"/>
    </source>
</evidence>
<keyword evidence="11" id="KW-0805">Transcription regulation</keyword>
<gene>
    <name evidence="17" type="ORF">PF010_g5692</name>
</gene>